<feature type="chain" id="PRO_5046123741" evidence="1">
    <location>
        <begin position="21"/>
        <end position="170"/>
    </location>
</feature>
<sequence>MHAPLRFLILACALALSACAVIPAFSPSVTYVVVRHAEKVGDGSRDPSLTDAGRARAHALAARLRSRDVVAVYATDFRRTRNTAEPTAATHDLSIISYDADAPPKAVAERLRRAHATGTVLVVGHSNTVPGIVSALCGCEVAPIDESDYGNLFEVRIRAGAAPVLSQQRY</sequence>
<proteinExistence type="predicted"/>
<dbReference type="SUPFAM" id="SSF53254">
    <property type="entry name" value="Phosphoglycerate mutase-like"/>
    <property type="match status" value="1"/>
</dbReference>
<keyword evidence="3" id="KW-1185">Reference proteome</keyword>
<dbReference type="CDD" id="cd07067">
    <property type="entry name" value="HP_PGM_like"/>
    <property type="match status" value="1"/>
</dbReference>
<dbReference type="PROSITE" id="PS51257">
    <property type="entry name" value="PROKAR_LIPOPROTEIN"/>
    <property type="match status" value="1"/>
</dbReference>
<dbReference type="Pfam" id="PF00300">
    <property type="entry name" value="His_Phos_1"/>
    <property type="match status" value="1"/>
</dbReference>
<dbReference type="InterPro" id="IPR013078">
    <property type="entry name" value="His_Pase_superF_clade-1"/>
</dbReference>
<reference evidence="3" key="1">
    <citation type="journal article" date="2019" name="Int. J. Syst. Evol. Microbiol.">
        <title>The Global Catalogue of Microorganisms (GCM) 10K type strain sequencing project: providing services to taxonomists for standard genome sequencing and annotation.</title>
        <authorList>
            <consortium name="The Broad Institute Genomics Platform"/>
            <consortium name="The Broad Institute Genome Sequencing Center for Infectious Disease"/>
            <person name="Wu L."/>
            <person name="Ma J."/>
        </authorList>
    </citation>
    <scope>NUCLEOTIDE SEQUENCE [LARGE SCALE GENOMIC DNA]</scope>
    <source>
        <strain evidence="3">KCTC 42441</strain>
    </source>
</reference>
<name>A0ABV7XL14_9GAMM</name>
<feature type="signal peptide" evidence="1">
    <location>
        <begin position="1"/>
        <end position="20"/>
    </location>
</feature>
<dbReference type="RefSeq" id="WP_386743021.1">
    <property type="nucleotide sequence ID" value="NZ_JBHRYA010000003.1"/>
</dbReference>
<evidence type="ECO:0000313" key="2">
    <source>
        <dbReference type="EMBL" id="MFC3715929.1"/>
    </source>
</evidence>
<accession>A0ABV7XL14</accession>
<gene>
    <name evidence="2" type="ORF">ACFONC_07190</name>
</gene>
<evidence type="ECO:0000313" key="3">
    <source>
        <dbReference type="Proteomes" id="UP001595705"/>
    </source>
</evidence>
<dbReference type="Gene3D" id="3.40.50.1240">
    <property type="entry name" value="Phosphoglycerate mutase-like"/>
    <property type="match status" value="1"/>
</dbReference>
<dbReference type="Proteomes" id="UP001595705">
    <property type="component" value="Unassembled WGS sequence"/>
</dbReference>
<keyword evidence="1" id="KW-0732">Signal</keyword>
<dbReference type="EMBL" id="JBHRYA010000003">
    <property type="protein sequence ID" value="MFC3715929.1"/>
    <property type="molecule type" value="Genomic_DNA"/>
</dbReference>
<organism evidence="2 3">
    <name type="scientific">Luteimonas soli</name>
    <dbReference type="NCBI Taxonomy" id="1648966"/>
    <lineage>
        <taxon>Bacteria</taxon>
        <taxon>Pseudomonadati</taxon>
        <taxon>Pseudomonadota</taxon>
        <taxon>Gammaproteobacteria</taxon>
        <taxon>Lysobacterales</taxon>
        <taxon>Lysobacteraceae</taxon>
        <taxon>Luteimonas</taxon>
    </lineage>
</organism>
<protein>
    <submittedName>
        <fullName evidence="2">Histidine phosphatase family protein</fullName>
    </submittedName>
</protein>
<dbReference type="InterPro" id="IPR029033">
    <property type="entry name" value="His_PPase_superfam"/>
</dbReference>
<evidence type="ECO:0000256" key="1">
    <source>
        <dbReference type="SAM" id="SignalP"/>
    </source>
</evidence>
<comment type="caution">
    <text evidence="2">The sequence shown here is derived from an EMBL/GenBank/DDBJ whole genome shotgun (WGS) entry which is preliminary data.</text>
</comment>